<dbReference type="InterPro" id="IPR002750">
    <property type="entry name" value="CobE/GbiG_C"/>
</dbReference>
<reference evidence="4 5" key="2">
    <citation type="journal article" date="2012" name="Stand. Genomic Sci.">
        <title>Complete genome sequence of the sulfate-reducing firmicute Desulfotomaculum ruminis type strain (DL(T)).</title>
        <authorList>
            <person name="Spring S."/>
            <person name="Visser M."/>
            <person name="Lu M."/>
            <person name="Copeland A."/>
            <person name="Lapidus A."/>
            <person name="Lucas S."/>
            <person name="Cheng J.F."/>
            <person name="Han C."/>
            <person name="Tapia R."/>
            <person name="Goodwin L.A."/>
            <person name="Pitluck S."/>
            <person name="Ivanova N."/>
            <person name="Land M."/>
            <person name="Hauser L."/>
            <person name="Larimer F."/>
            <person name="Rohde M."/>
            <person name="Goker M."/>
            <person name="Detter J.C."/>
            <person name="Kyrpides N.C."/>
            <person name="Woyke T."/>
            <person name="Schaap P.J."/>
            <person name="Plugge C.M."/>
            <person name="Muyzer G."/>
            <person name="Kuever J."/>
            <person name="Pereira I.A."/>
            <person name="Parshina S.N."/>
            <person name="Bernier-Latmani R."/>
            <person name="Stams A.J."/>
            <person name="Klenk H.P."/>
        </authorList>
    </citation>
    <scope>NUCLEOTIDE SEQUENCE [LARGE SCALE GENOMIC DNA]</scope>
    <source>
        <strain evidence="5">ATCC 23193 / DSM 2154 / NCIB 8452 / DL</strain>
    </source>
</reference>
<dbReference type="InterPro" id="IPR036518">
    <property type="entry name" value="CobE/GbiG_C_sf"/>
</dbReference>
<dbReference type="Proteomes" id="UP000009234">
    <property type="component" value="Chromosome"/>
</dbReference>
<dbReference type="SUPFAM" id="SSF159672">
    <property type="entry name" value="CbiG N-terminal domain-like"/>
    <property type="match status" value="1"/>
</dbReference>
<dbReference type="RefSeq" id="WP_013840950.1">
    <property type="nucleotide sequence ID" value="NC_015589.1"/>
</dbReference>
<protein>
    <submittedName>
        <fullName evidence="4">Cobalamin (Vitamin B12) biosynthesis CbiG protein</fullName>
    </submittedName>
</protein>
<accession>F6DJW5</accession>
<reference evidence="5" key="1">
    <citation type="submission" date="2011-05" db="EMBL/GenBank/DDBJ databases">
        <title>Complete sequence of Desulfotomaculum ruminis DSM 2154.</title>
        <authorList>
            <person name="Lucas S."/>
            <person name="Copeland A."/>
            <person name="Lapidus A."/>
            <person name="Cheng J.-F."/>
            <person name="Goodwin L."/>
            <person name="Pitluck S."/>
            <person name="Lu M."/>
            <person name="Detter J.C."/>
            <person name="Han C."/>
            <person name="Tapia R."/>
            <person name="Land M."/>
            <person name="Hauser L."/>
            <person name="Kyrpides N."/>
            <person name="Ivanova N."/>
            <person name="Mikhailova N."/>
            <person name="Pagani I."/>
            <person name="Stams A.J.M."/>
            <person name="Plugge C.M."/>
            <person name="Muyzer G."/>
            <person name="Kuever J."/>
            <person name="Parshina S.N."/>
            <person name="Ivanova A.E."/>
            <person name="Nazina T.N."/>
            <person name="Brambilla E."/>
            <person name="Spring S."/>
            <person name="Klenk H.-P."/>
            <person name="Woyke T."/>
        </authorList>
    </citation>
    <scope>NUCLEOTIDE SEQUENCE [LARGE SCALE GENOMIC DNA]</scope>
    <source>
        <strain evidence="5">ATCC 23193 / DSM 2154 / NCIB 8452 / DL</strain>
    </source>
</reference>
<dbReference type="KEGG" id="dru:Desru_0903"/>
<sequence>MDTARTNAIAVLALTRGGARLAGRLGHLLPDQVHLYLPRRLCEGELPGQAFPFDRWQQAAGKVFAGYRRILFIMASGIVVRTLAPLLDSKQTDPAVVVLDEKGRFAISLLSGHLGGANELARQIAEVLGAMPVITTATDVNDAPALDLLARELACRIYPPSEIKRFNRFLVEGEQVILYSRWALSPEYRAGFTYIDRQEDIPLGHPVVYITNRIVPLGPQPRLLLRPRNLVVGVGCRRGVKADQIIGAIKAVFKGEKLSLLSLQALATVDVKMKEPGLLQAAEYFKVPLVEVGREQIEALSGQFAPSDFVKQSIGVGGVCEPAAMTASGQGKIIIPKQKMGPVTVAVAEAGLQWWG</sequence>
<dbReference type="InterPro" id="IPR052553">
    <property type="entry name" value="CbiG_hydrolase"/>
</dbReference>
<evidence type="ECO:0000313" key="4">
    <source>
        <dbReference type="EMBL" id="AEG59179.1"/>
    </source>
</evidence>
<evidence type="ECO:0000259" key="1">
    <source>
        <dbReference type="Pfam" id="PF01890"/>
    </source>
</evidence>
<dbReference type="Gene3D" id="3.30.420.180">
    <property type="entry name" value="CobE/GbiG C-terminal domain"/>
    <property type="match status" value="1"/>
</dbReference>
<dbReference type="SUPFAM" id="SSF159664">
    <property type="entry name" value="CobE/GbiG C-terminal domain-like"/>
    <property type="match status" value="1"/>
</dbReference>
<feature type="domain" description="Cobalamin biosynthesis central region" evidence="3">
    <location>
        <begin position="144"/>
        <end position="227"/>
    </location>
</feature>
<name>F6DJW5_DESRL</name>
<dbReference type="GO" id="GO:0009236">
    <property type="term" value="P:cobalamin biosynthetic process"/>
    <property type="evidence" value="ECO:0007669"/>
    <property type="project" value="InterPro"/>
</dbReference>
<keyword evidence="5" id="KW-1185">Reference proteome</keyword>
<proteinExistence type="predicted"/>
<dbReference type="STRING" id="696281.Desru_0903"/>
<dbReference type="HOGENOM" id="CLU_028397_0_0_9"/>
<evidence type="ECO:0000259" key="3">
    <source>
        <dbReference type="Pfam" id="PF11761"/>
    </source>
</evidence>
<gene>
    <name evidence="4" type="ordered locus">Desru_0903</name>
</gene>
<feature type="domain" description="CobE/GbiG C-terminal" evidence="1">
    <location>
        <begin position="230"/>
        <end position="348"/>
    </location>
</feature>
<dbReference type="PANTHER" id="PTHR37477:SF1">
    <property type="entry name" value="COBALT-PRECORRIN-5A HYDROLASE"/>
    <property type="match status" value="1"/>
</dbReference>
<dbReference type="PANTHER" id="PTHR37477">
    <property type="entry name" value="COBALT-PRECORRIN-5A HYDROLASE"/>
    <property type="match status" value="1"/>
</dbReference>
<organism evidence="4 5">
    <name type="scientific">Desulforamulus ruminis (strain ATCC 23193 / DSM 2154 / NCIMB 8452 / DL)</name>
    <name type="common">Desulfotomaculum ruminis</name>
    <dbReference type="NCBI Taxonomy" id="696281"/>
    <lineage>
        <taxon>Bacteria</taxon>
        <taxon>Bacillati</taxon>
        <taxon>Bacillota</taxon>
        <taxon>Clostridia</taxon>
        <taxon>Eubacteriales</taxon>
        <taxon>Peptococcaceae</taxon>
        <taxon>Desulforamulus</taxon>
    </lineage>
</organism>
<dbReference type="AlphaFoldDB" id="F6DJW5"/>
<dbReference type="InterPro" id="IPR038029">
    <property type="entry name" value="GbiG_N_sf"/>
</dbReference>
<dbReference type="Pfam" id="PF11761">
    <property type="entry name" value="CbiG_mid"/>
    <property type="match status" value="1"/>
</dbReference>
<dbReference type="InterPro" id="IPR021744">
    <property type="entry name" value="CbiG_N"/>
</dbReference>
<dbReference type="InterPro" id="IPR021745">
    <property type="entry name" value="CbiG_mid"/>
</dbReference>
<dbReference type="Pfam" id="PF01890">
    <property type="entry name" value="CbiG_C"/>
    <property type="match status" value="1"/>
</dbReference>
<dbReference type="eggNOG" id="COG2073">
    <property type="taxonomic scope" value="Bacteria"/>
</dbReference>
<evidence type="ECO:0000313" key="5">
    <source>
        <dbReference type="Proteomes" id="UP000009234"/>
    </source>
</evidence>
<evidence type="ECO:0000259" key="2">
    <source>
        <dbReference type="Pfam" id="PF11760"/>
    </source>
</evidence>
<dbReference type="EMBL" id="CP002780">
    <property type="protein sequence ID" value="AEG59179.1"/>
    <property type="molecule type" value="Genomic_DNA"/>
</dbReference>
<dbReference type="Gene3D" id="3.40.50.11220">
    <property type="match status" value="1"/>
</dbReference>
<feature type="domain" description="Cobalamin synthesis G N-terminal" evidence="2">
    <location>
        <begin position="61"/>
        <end position="139"/>
    </location>
</feature>
<dbReference type="OrthoDB" id="9781023at2"/>
<dbReference type="Pfam" id="PF11760">
    <property type="entry name" value="CbiG_N"/>
    <property type="match status" value="1"/>
</dbReference>